<name>A0A1W2A9H2_9FIRM</name>
<dbReference type="GO" id="GO:0032977">
    <property type="term" value="F:membrane insertase activity"/>
    <property type="evidence" value="ECO:0007669"/>
    <property type="project" value="InterPro"/>
</dbReference>
<keyword evidence="3" id="KW-1003">Cell membrane</keyword>
<comment type="subcellular location">
    <subcellularLocation>
        <location evidence="1">Cell membrane</location>
        <topology evidence="1">Multi-pass membrane protein</topology>
    </subcellularLocation>
    <subcellularLocation>
        <location evidence="9">Membrane</location>
        <topology evidence="9">Multi-pass membrane protein</topology>
    </subcellularLocation>
</comment>
<dbReference type="OrthoDB" id="9780552at2"/>
<feature type="compositionally biased region" description="Acidic residues" evidence="10">
    <location>
        <begin position="383"/>
        <end position="412"/>
    </location>
</feature>
<keyword evidence="4 9" id="KW-0812">Transmembrane</keyword>
<dbReference type="InterPro" id="IPR028055">
    <property type="entry name" value="YidC/Oxa/ALB_C"/>
</dbReference>
<dbReference type="Pfam" id="PF02096">
    <property type="entry name" value="60KD_IMP"/>
    <property type="match status" value="1"/>
</dbReference>
<keyword evidence="8" id="KW-0143">Chaperone</keyword>
<evidence type="ECO:0000256" key="9">
    <source>
        <dbReference type="RuleBase" id="RU003945"/>
    </source>
</evidence>
<evidence type="ECO:0000313" key="13">
    <source>
        <dbReference type="EMBL" id="SMC57290.1"/>
    </source>
</evidence>
<dbReference type="STRING" id="1122930.SAMN02745168_1629"/>
<feature type="domain" description="Membrane insertase YidC/Oxa/ALB C-terminal" evidence="12">
    <location>
        <begin position="29"/>
        <end position="281"/>
    </location>
</feature>
<accession>A0A1W2A9H2</accession>
<feature type="transmembrane region" description="Helical" evidence="11">
    <location>
        <begin position="241"/>
        <end position="266"/>
    </location>
</feature>
<dbReference type="GO" id="GO:0051205">
    <property type="term" value="P:protein insertion into membrane"/>
    <property type="evidence" value="ECO:0007669"/>
    <property type="project" value="TreeGrafter"/>
</dbReference>
<keyword evidence="5" id="KW-0653">Protein transport</keyword>
<dbReference type="InterPro" id="IPR001708">
    <property type="entry name" value="YidC/ALB3/OXA1/COX18"/>
</dbReference>
<keyword evidence="7 11" id="KW-0472">Membrane</keyword>
<organism evidence="13 14">
    <name type="scientific">Papillibacter cinnamivorans DSM 12816</name>
    <dbReference type="NCBI Taxonomy" id="1122930"/>
    <lineage>
        <taxon>Bacteria</taxon>
        <taxon>Bacillati</taxon>
        <taxon>Bacillota</taxon>
        <taxon>Clostridia</taxon>
        <taxon>Eubacteriales</taxon>
        <taxon>Oscillospiraceae</taxon>
        <taxon>Papillibacter</taxon>
    </lineage>
</organism>
<feature type="compositionally biased region" description="Basic and acidic residues" evidence="10">
    <location>
        <begin position="338"/>
        <end position="365"/>
    </location>
</feature>
<protein>
    <submittedName>
        <fullName evidence="13">YidC/Oxa1 family membrane protein insertase</fullName>
    </submittedName>
</protein>
<evidence type="ECO:0000256" key="4">
    <source>
        <dbReference type="ARBA" id="ARBA00022692"/>
    </source>
</evidence>
<keyword evidence="14" id="KW-1185">Reference proteome</keyword>
<gene>
    <name evidence="13" type="ORF">SAMN02745168_1629</name>
</gene>
<reference evidence="13 14" key="1">
    <citation type="submission" date="2017-04" db="EMBL/GenBank/DDBJ databases">
        <authorList>
            <person name="Afonso C.L."/>
            <person name="Miller P.J."/>
            <person name="Scott M.A."/>
            <person name="Spackman E."/>
            <person name="Goraichik I."/>
            <person name="Dimitrov K.M."/>
            <person name="Suarez D.L."/>
            <person name="Swayne D.E."/>
        </authorList>
    </citation>
    <scope>NUCLEOTIDE SEQUENCE [LARGE SCALE GENOMIC DNA]</scope>
    <source>
        <strain evidence="13 14">DSM 12816</strain>
    </source>
</reference>
<dbReference type="Proteomes" id="UP000192790">
    <property type="component" value="Unassembled WGS sequence"/>
</dbReference>
<dbReference type="InterPro" id="IPR047196">
    <property type="entry name" value="YidC_ALB_C"/>
</dbReference>
<dbReference type="GO" id="GO:0015031">
    <property type="term" value="P:protein transport"/>
    <property type="evidence" value="ECO:0007669"/>
    <property type="project" value="UniProtKB-KW"/>
</dbReference>
<dbReference type="PANTHER" id="PTHR12428:SF65">
    <property type="entry name" value="CYTOCHROME C OXIDASE ASSEMBLY PROTEIN COX18, MITOCHONDRIAL"/>
    <property type="match status" value="1"/>
</dbReference>
<dbReference type="CDD" id="cd20070">
    <property type="entry name" value="5TM_YidC_Alb3"/>
    <property type="match status" value="1"/>
</dbReference>
<dbReference type="RefSeq" id="WP_084234287.1">
    <property type="nucleotide sequence ID" value="NZ_FWXW01000003.1"/>
</dbReference>
<feature type="transmembrane region" description="Helical" evidence="11">
    <location>
        <begin position="200"/>
        <end position="220"/>
    </location>
</feature>
<evidence type="ECO:0000256" key="8">
    <source>
        <dbReference type="ARBA" id="ARBA00023186"/>
    </source>
</evidence>
<dbReference type="NCBIfam" id="TIGR03592">
    <property type="entry name" value="yidC_oxa1_cterm"/>
    <property type="match status" value="1"/>
</dbReference>
<evidence type="ECO:0000256" key="7">
    <source>
        <dbReference type="ARBA" id="ARBA00023136"/>
    </source>
</evidence>
<evidence type="ECO:0000313" key="14">
    <source>
        <dbReference type="Proteomes" id="UP000192790"/>
    </source>
</evidence>
<dbReference type="EMBL" id="FWXW01000003">
    <property type="protein sequence ID" value="SMC57290.1"/>
    <property type="molecule type" value="Genomic_DNA"/>
</dbReference>
<dbReference type="PANTHER" id="PTHR12428">
    <property type="entry name" value="OXA1"/>
    <property type="match status" value="1"/>
</dbReference>
<proteinExistence type="inferred from homology"/>
<dbReference type="AlphaFoldDB" id="A0A1W2A9H2"/>
<comment type="similarity">
    <text evidence="9">Belongs to the OXA1/ALB3/YidC family.</text>
</comment>
<evidence type="ECO:0000256" key="5">
    <source>
        <dbReference type="ARBA" id="ARBA00022927"/>
    </source>
</evidence>
<feature type="region of interest" description="Disordered" evidence="10">
    <location>
        <begin position="310"/>
        <end position="412"/>
    </location>
</feature>
<evidence type="ECO:0000256" key="2">
    <source>
        <dbReference type="ARBA" id="ARBA00022448"/>
    </source>
</evidence>
<evidence type="ECO:0000256" key="11">
    <source>
        <dbReference type="SAM" id="Phobius"/>
    </source>
</evidence>
<evidence type="ECO:0000256" key="1">
    <source>
        <dbReference type="ARBA" id="ARBA00004651"/>
    </source>
</evidence>
<keyword evidence="2" id="KW-0813">Transport</keyword>
<dbReference type="GO" id="GO:0005886">
    <property type="term" value="C:plasma membrane"/>
    <property type="evidence" value="ECO:0007669"/>
    <property type="project" value="UniProtKB-SubCell"/>
</dbReference>
<sequence>MDFFGAISGAIIAPFSLLLRGLYSISMSYGLSIILFSLVVKLILLPTSVKMKRSTMGSSRLAPRIKELEKKYKNDQQRYAEEVQKLYKEENVHPFGGCLWGLLPLPIMLALYTVIRMPLSNFMNLTQDQITTITNTLTNLGVDLTSVTGSYKEILLAQKMFEHYDAVKAVVPQIFKLDFSFLGLNLAQVPNWNLVLSGNLTWNSIGLFLIPIVSGLLAFVSTKLSMAASSTNTEMNSTSKSMMYTMPLVSVWIGFVLPASLGIYWISNSIFTIIQEYFLNKHFKKKFEEADAVRRAEEERVKALEAQRQALLGAQRKTENKGGPSPSKGKKKQGKLPARSDDAESGKVDDRPFARGRAYRSERYEGQIPEPEEQALTVRPEEVPEEEDTEPEELESGADTAENDSASEDEKE</sequence>
<feature type="transmembrane region" description="Helical" evidence="11">
    <location>
        <begin position="95"/>
        <end position="115"/>
    </location>
</feature>
<keyword evidence="6 11" id="KW-1133">Transmembrane helix</keyword>
<evidence type="ECO:0000259" key="12">
    <source>
        <dbReference type="Pfam" id="PF02096"/>
    </source>
</evidence>
<feature type="transmembrane region" description="Helical" evidence="11">
    <location>
        <begin position="22"/>
        <end position="44"/>
    </location>
</feature>
<evidence type="ECO:0000256" key="6">
    <source>
        <dbReference type="ARBA" id="ARBA00022989"/>
    </source>
</evidence>
<evidence type="ECO:0000256" key="10">
    <source>
        <dbReference type="SAM" id="MobiDB-lite"/>
    </source>
</evidence>
<evidence type="ECO:0000256" key="3">
    <source>
        <dbReference type="ARBA" id="ARBA00022475"/>
    </source>
</evidence>